<dbReference type="GO" id="GO:0051213">
    <property type="term" value="F:dioxygenase activity"/>
    <property type="evidence" value="ECO:0007669"/>
    <property type="project" value="InterPro"/>
</dbReference>
<dbReference type="Pfam" id="PF13532">
    <property type="entry name" value="2OG-FeII_Oxy_2"/>
    <property type="match status" value="1"/>
</dbReference>
<dbReference type="InterPro" id="IPR037151">
    <property type="entry name" value="AlkB-like_sf"/>
</dbReference>
<name>A0A1E7F0E1_9STRA</name>
<dbReference type="InterPro" id="IPR005123">
    <property type="entry name" value="Oxoglu/Fe-dep_dioxygenase_dom"/>
</dbReference>
<dbReference type="SUPFAM" id="SSF51197">
    <property type="entry name" value="Clavaminate synthase-like"/>
    <property type="match status" value="1"/>
</dbReference>
<dbReference type="PROSITE" id="PS51471">
    <property type="entry name" value="FE2OG_OXY"/>
    <property type="match status" value="1"/>
</dbReference>
<feature type="non-terminal residue" evidence="2">
    <location>
        <position position="95"/>
    </location>
</feature>
<dbReference type="InterPro" id="IPR027450">
    <property type="entry name" value="AlkB-like"/>
</dbReference>
<dbReference type="KEGG" id="fcy:FRACYDRAFT_162731"/>
<dbReference type="EMBL" id="KV784367">
    <property type="protein sequence ID" value="OEU11549.1"/>
    <property type="molecule type" value="Genomic_DNA"/>
</dbReference>
<keyword evidence="3" id="KW-1185">Reference proteome</keyword>
<sequence length="95" mass="10923">MNHCVTNYYRDGTDFIGHHSDKDLDLNRDGAIVSVSLGDERIFELKRRKDPKDITRIVLPPRSMLVLGPITNKEFSHSILQNVDSNKTRISLTMR</sequence>
<dbReference type="GO" id="GO:0006307">
    <property type="term" value="P:DNA alkylation repair"/>
    <property type="evidence" value="ECO:0007669"/>
    <property type="project" value="InterPro"/>
</dbReference>
<organism evidence="2 3">
    <name type="scientific">Fragilariopsis cylindrus CCMP1102</name>
    <dbReference type="NCBI Taxonomy" id="635003"/>
    <lineage>
        <taxon>Eukaryota</taxon>
        <taxon>Sar</taxon>
        <taxon>Stramenopiles</taxon>
        <taxon>Ochrophyta</taxon>
        <taxon>Bacillariophyta</taxon>
        <taxon>Bacillariophyceae</taxon>
        <taxon>Bacillariophycidae</taxon>
        <taxon>Bacillariales</taxon>
        <taxon>Bacillariaceae</taxon>
        <taxon>Fragilariopsis</taxon>
    </lineage>
</organism>
<dbReference type="InterPro" id="IPR032854">
    <property type="entry name" value="ALKBH3"/>
</dbReference>
<proteinExistence type="predicted"/>
<dbReference type="InParanoid" id="A0A1E7F0E1"/>
<accession>A0A1E7F0E1</accession>
<dbReference type="PANTHER" id="PTHR31212:SF4">
    <property type="entry name" value="ALPHA-KETOGLUTARATE-DEPENDENT DIOXYGENASE ALKB HOMOLOG 3"/>
    <property type="match status" value="1"/>
</dbReference>
<reference evidence="2 3" key="1">
    <citation type="submission" date="2016-09" db="EMBL/GenBank/DDBJ databases">
        <title>Extensive genetic diversity and differential bi-allelic expression allows diatom success in the polar Southern Ocean.</title>
        <authorList>
            <consortium name="DOE Joint Genome Institute"/>
            <person name="Mock T."/>
            <person name="Otillar R.P."/>
            <person name="Strauss J."/>
            <person name="Dupont C."/>
            <person name="Frickenhaus S."/>
            <person name="Maumus F."/>
            <person name="Mcmullan M."/>
            <person name="Sanges R."/>
            <person name="Schmutz J."/>
            <person name="Toseland A."/>
            <person name="Valas R."/>
            <person name="Veluchamy A."/>
            <person name="Ward B.J."/>
            <person name="Allen A."/>
            <person name="Barry K."/>
            <person name="Falciatore A."/>
            <person name="Ferrante M."/>
            <person name="Fortunato A.E."/>
            <person name="Gloeckner G."/>
            <person name="Gruber A."/>
            <person name="Hipkin R."/>
            <person name="Janech M."/>
            <person name="Kroth P."/>
            <person name="Leese F."/>
            <person name="Lindquist E."/>
            <person name="Lyon B.R."/>
            <person name="Martin J."/>
            <person name="Mayer C."/>
            <person name="Parker M."/>
            <person name="Quesneville H."/>
            <person name="Raymond J."/>
            <person name="Uhlig C."/>
            <person name="Valentin K.U."/>
            <person name="Worden A.Z."/>
            <person name="Armbrust E.V."/>
            <person name="Bowler C."/>
            <person name="Green B."/>
            <person name="Moulton V."/>
            <person name="Van Oosterhout C."/>
            <person name="Grigoriev I."/>
        </authorList>
    </citation>
    <scope>NUCLEOTIDE SEQUENCE [LARGE SCALE GENOMIC DNA]</scope>
    <source>
        <strain evidence="2 3">CCMP1102</strain>
    </source>
</reference>
<dbReference type="AlphaFoldDB" id="A0A1E7F0E1"/>
<evidence type="ECO:0000313" key="2">
    <source>
        <dbReference type="EMBL" id="OEU11549.1"/>
    </source>
</evidence>
<dbReference type="PANTHER" id="PTHR31212">
    <property type="entry name" value="ALPHA-KETOGLUTARATE-DEPENDENT DIOXYGENASE ALKB HOMOLOG 3"/>
    <property type="match status" value="1"/>
</dbReference>
<protein>
    <recommendedName>
        <fullName evidence="1">Fe2OG dioxygenase domain-containing protein</fullName>
    </recommendedName>
</protein>
<evidence type="ECO:0000259" key="1">
    <source>
        <dbReference type="PROSITE" id="PS51471"/>
    </source>
</evidence>
<gene>
    <name evidence="2" type="ORF">FRACYDRAFT_162731</name>
</gene>
<dbReference type="Proteomes" id="UP000095751">
    <property type="component" value="Unassembled WGS sequence"/>
</dbReference>
<dbReference type="Gene3D" id="2.60.120.590">
    <property type="entry name" value="Alpha-ketoglutarate-dependent dioxygenase AlkB-like"/>
    <property type="match status" value="1"/>
</dbReference>
<feature type="domain" description="Fe2OG dioxygenase" evidence="1">
    <location>
        <begin position="1"/>
        <end position="95"/>
    </location>
</feature>
<dbReference type="OrthoDB" id="40385at2759"/>
<evidence type="ECO:0000313" key="3">
    <source>
        <dbReference type="Proteomes" id="UP000095751"/>
    </source>
</evidence>